<accession>A0A8X6U9N9</accession>
<comment type="caution">
    <text evidence="2">The sequence shown here is derived from an EMBL/GenBank/DDBJ whole genome shotgun (WGS) entry which is preliminary data.</text>
</comment>
<proteinExistence type="predicted"/>
<organism evidence="2 3">
    <name type="scientific">Nephila pilipes</name>
    <name type="common">Giant wood spider</name>
    <name type="synonym">Nephila maculata</name>
    <dbReference type="NCBI Taxonomy" id="299642"/>
    <lineage>
        <taxon>Eukaryota</taxon>
        <taxon>Metazoa</taxon>
        <taxon>Ecdysozoa</taxon>
        <taxon>Arthropoda</taxon>
        <taxon>Chelicerata</taxon>
        <taxon>Arachnida</taxon>
        <taxon>Araneae</taxon>
        <taxon>Araneomorphae</taxon>
        <taxon>Entelegynae</taxon>
        <taxon>Araneoidea</taxon>
        <taxon>Nephilidae</taxon>
        <taxon>Nephila</taxon>
    </lineage>
</organism>
<reference evidence="2" key="1">
    <citation type="submission" date="2020-08" db="EMBL/GenBank/DDBJ databases">
        <title>Multicomponent nature underlies the extraordinary mechanical properties of spider dragline silk.</title>
        <authorList>
            <person name="Kono N."/>
            <person name="Nakamura H."/>
            <person name="Mori M."/>
            <person name="Yoshida Y."/>
            <person name="Ohtoshi R."/>
            <person name="Malay A.D."/>
            <person name="Moran D.A.P."/>
            <person name="Tomita M."/>
            <person name="Numata K."/>
            <person name="Arakawa K."/>
        </authorList>
    </citation>
    <scope>NUCLEOTIDE SEQUENCE</scope>
</reference>
<dbReference type="AlphaFoldDB" id="A0A8X6U9N9"/>
<evidence type="ECO:0000313" key="2">
    <source>
        <dbReference type="EMBL" id="GFT88819.1"/>
    </source>
</evidence>
<dbReference type="EMBL" id="BMAW01073682">
    <property type="protein sequence ID" value="GFT88819.1"/>
    <property type="molecule type" value="Genomic_DNA"/>
</dbReference>
<dbReference type="Proteomes" id="UP000887013">
    <property type="component" value="Unassembled WGS sequence"/>
</dbReference>
<evidence type="ECO:0000256" key="1">
    <source>
        <dbReference type="SAM" id="MobiDB-lite"/>
    </source>
</evidence>
<feature type="region of interest" description="Disordered" evidence="1">
    <location>
        <begin position="56"/>
        <end position="75"/>
    </location>
</feature>
<protein>
    <submittedName>
        <fullName evidence="2">Uncharacterized protein</fullName>
    </submittedName>
</protein>
<name>A0A8X6U9N9_NEPPI</name>
<evidence type="ECO:0000313" key="3">
    <source>
        <dbReference type="Proteomes" id="UP000887013"/>
    </source>
</evidence>
<keyword evidence="3" id="KW-1185">Reference proteome</keyword>
<sequence>MKIRIRNLQINRGKSRFLAPDQVDSYLSIRKGNSYDKIVFVSWGCEDVKHLSALSPQLPPRHQKKPLAPPSWNRSAPSTFMKYPLSQKEKYGKKKHLFLTSSIRSKGSVTLLRNPCYRTLINKHSYNKSRKSCIRNWQNVKQTSEYKRQDRKLSEGIKRV</sequence>
<gene>
    <name evidence="2" type="ORF">NPIL_150291</name>
</gene>